<accession>Q30NW7</accession>
<evidence type="ECO:0000256" key="6">
    <source>
        <dbReference type="ARBA" id="ARBA00023136"/>
    </source>
</evidence>
<gene>
    <name evidence="8" type="ordered locus">Suden_2040</name>
</gene>
<organism evidence="8 9">
    <name type="scientific">Sulfurimonas denitrificans (strain ATCC 33889 / DSM 1251)</name>
    <name type="common">Thiomicrospira denitrificans (strain ATCC 33889 / DSM 1251)</name>
    <dbReference type="NCBI Taxonomy" id="326298"/>
    <lineage>
        <taxon>Bacteria</taxon>
        <taxon>Pseudomonadati</taxon>
        <taxon>Campylobacterota</taxon>
        <taxon>Epsilonproteobacteria</taxon>
        <taxon>Campylobacterales</taxon>
        <taxon>Sulfurimonadaceae</taxon>
        <taxon>Sulfurimonas</taxon>
    </lineage>
</organism>
<keyword evidence="5" id="KW-0812">Transmembrane</keyword>
<dbReference type="SUPFAM" id="SSF56954">
    <property type="entry name" value="Outer membrane efflux proteins (OEP)"/>
    <property type="match status" value="1"/>
</dbReference>
<dbReference type="EMBL" id="CP000153">
    <property type="protein sequence ID" value="ABB45314.1"/>
    <property type="molecule type" value="Genomic_DNA"/>
</dbReference>
<sequence>MKFKKGYIAIMKRVGNFYLILILLSNTALYSKSVELLSKEKQELLLQEQKRYESEHEKLKYNWIAPLNLNASYGYDKSASDMYSDSKKIQASISQDIFRSGGITYAINYADAKKRADELGLYKEISSLNEDFFLSLLGYKKSNYELEQSTKKLANYDIEIFIKRQLYTAGKVDITELNNALMNKSAEQKNYALLEANRAKYRLEVSKISDIDPQSYQLYSFELIQEDNYLRDNFDLQFTNAQSKSYKELYNITKSSYLPSLTISGSTGYQSYDARESFMRYDGGFYSAGLSLNIPISYNANATKEEAKAIFLKSSAELQDKERSLRASYAQSIELIKSYKRYIEITSKNLSLYDELIAVIASGVDMGYKTGYDLQTLKNSKEIEQYNIKINEINIELELAKLHFSTNKEHR</sequence>
<dbReference type="GO" id="GO:1990281">
    <property type="term" value="C:efflux pump complex"/>
    <property type="evidence" value="ECO:0007669"/>
    <property type="project" value="TreeGrafter"/>
</dbReference>
<keyword evidence="3" id="KW-0813">Transport</keyword>
<dbReference type="InterPro" id="IPR003423">
    <property type="entry name" value="OMP_efflux"/>
</dbReference>
<dbReference type="eggNOG" id="COG1538">
    <property type="taxonomic scope" value="Bacteria"/>
</dbReference>
<evidence type="ECO:0000256" key="2">
    <source>
        <dbReference type="ARBA" id="ARBA00007613"/>
    </source>
</evidence>
<evidence type="ECO:0000313" key="8">
    <source>
        <dbReference type="EMBL" id="ABB45314.1"/>
    </source>
</evidence>
<dbReference type="KEGG" id="tdn:Suden_2040"/>
<dbReference type="GO" id="GO:0009279">
    <property type="term" value="C:cell outer membrane"/>
    <property type="evidence" value="ECO:0007669"/>
    <property type="project" value="UniProtKB-SubCell"/>
</dbReference>
<name>Q30NW7_SULDN</name>
<evidence type="ECO:0000313" key="9">
    <source>
        <dbReference type="Proteomes" id="UP000002714"/>
    </source>
</evidence>
<reference evidence="8 9" key="1">
    <citation type="journal article" date="2008" name="Appl. Environ. Microbiol.">
        <title>Genome of the epsilonproteobacterial chemolithoautotroph Sulfurimonas denitrificans.</title>
        <authorList>
            <person name="Sievert S.M."/>
            <person name="Scott K.M."/>
            <person name="Klotz M.G."/>
            <person name="Chain P.S.G."/>
            <person name="Hauser L.J."/>
            <person name="Hemp J."/>
            <person name="Huegler M."/>
            <person name="Land M."/>
            <person name="Lapidus A."/>
            <person name="Larimer F.W."/>
            <person name="Lucas S."/>
            <person name="Malfatti S.A."/>
            <person name="Meyer F."/>
            <person name="Paulsen I.T."/>
            <person name="Ren Q."/>
            <person name="Simon J."/>
            <person name="Bailey K."/>
            <person name="Diaz E."/>
            <person name="Fitzpatrick K.A."/>
            <person name="Glover B."/>
            <person name="Gwatney N."/>
            <person name="Korajkic A."/>
            <person name="Long A."/>
            <person name="Mobberley J.M."/>
            <person name="Pantry S.N."/>
            <person name="Pazder G."/>
            <person name="Peterson S."/>
            <person name="Quintanilla J.D."/>
            <person name="Sprinkle R."/>
            <person name="Stephens J."/>
            <person name="Thomas P."/>
            <person name="Vaughn R."/>
            <person name="Weber M.J."/>
            <person name="Wooten L.L."/>
        </authorList>
    </citation>
    <scope>NUCLEOTIDE SEQUENCE [LARGE SCALE GENOMIC DNA]</scope>
    <source>
        <strain evidence="9">ATCC 33889 / DSM 1251</strain>
    </source>
</reference>
<dbReference type="GO" id="GO:0015562">
    <property type="term" value="F:efflux transmembrane transporter activity"/>
    <property type="evidence" value="ECO:0007669"/>
    <property type="project" value="InterPro"/>
</dbReference>
<dbReference type="STRING" id="326298.Suden_2040"/>
<evidence type="ECO:0000256" key="5">
    <source>
        <dbReference type="ARBA" id="ARBA00022692"/>
    </source>
</evidence>
<dbReference type="InterPro" id="IPR051906">
    <property type="entry name" value="TolC-like"/>
</dbReference>
<keyword evidence="4" id="KW-1134">Transmembrane beta strand</keyword>
<dbReference type="Pfam" id="PF02321">
    <property type="entry name" value="OEP"/>
    <property type="match status" value="2"/>
</dbReference>
<protein>
    <submittedName>
        <fullName evidence="8">Outer membrane efflux protein</fullName>
    </submittedName>
</protein>
<dbReference type="GO" id="GO:0015288">
    <property type="term" value="F:porin activity"/>
    <property type="evidence" value="ECO:0007669"/>
    <property type="project" value="TreeGrafter"/>
</dbReference>
<dbReference type="PANTHER" id="PTHR30026">
    <property type="entry name" value="OUTER MEMBRANE PROTEIN TOLC"/>
    <property type="match status" value="1"/>
</dbReference>
<evidence type="ECO:0000256" key="7">
    <source>
        <dbReference type="ARBA" id="ARBA00023237"/>
    </source>
</evidence>
<comment type="subcellular location">
    <subcellularLocation>
        <location evidence="1">Cell outer membrane</location>
    </subcellularLocation>
</comment>
<keyword evidence="9" id="KW-1185">Reference proteome</keyword>
<comment type="similarity">
    <text evidence="2">Belongs to the outer membrane factor (OMF) (TC 1.B.17) family.</text>
</comment>
<evidence type="ECO:0000256" key="4">
    <source>
        <dbReference type="ARBA" id="ARBA00022452"/>
    </source>
</evidence>
<evidence type="ECO:0000256" key="3">
    <source>
        <dbReference type="ARBA" id="ARBA00022448"/>
    </source>
</evidence>
<evidence type="ECO:0000256" key="1">
    <source>
        <dbReference type="ARBA" id="ARBA00004442"/>
    </source>
</evidence>
<dbReference type="RefSeq" id="WP_011373654.1">
    <property type="nucleotide sequence ID" value="NC_007575.1"/>
</dbReference>
<keyword evidence="7" id="KW-0998">Cell outer membrane</keyword>
<dbReference type="Proteomes" id="UP000002714">
    <property type="component" value="Chromosome"/>
</dbReference>
<dbReference type="AlphaFoldDB" id="Q30NW7"/>
<proteinExistence type="inferred from homology"/>
<keyword evidence="6" id="KW-0472">Membrane</keyword>
<dbReference type="PANTHER" id="PTHR30026:SF20">
    <property type="entry name" value="OUTER MEMBRANE PROTEIN TOLC"/>
    <property type="match status" value="1"/>
</dbReference>
<dbReference type="HOGENOM" id="CLU_057127_0_0_7"/>
<dbReference type="Gene3D" id="1.20.1600.10">
    <property type="entry name" value="Outer membrane efflux proteins (OEP)"/>
    <property type="match status" value="2"/>
</dbReference>